<reference evidence="1 2" key="1">
    <citation type="submission" date="2021-01" db="EMBL/GenBank/DDBJ databases">
        <title>Genome sequencing of Joostella atrarenae M1-2 (= KCTC 23194).</title>
        <authorList>
            <person name="Zakaria M.R."/>
            <person name="Lam M.Q."/>
            <person name="Chong C.S."/>
        </authorList>
    </citation>
    <scope>NUCLEOTIDE SEQUENCE [LARGE SCALE GENOMIC DNA]</scope>
    <source>
        <strain evidence="1 2">M1-2</strain>
    </source>
</reference>
<protein>
    <submittedName>
        <fullName evidence="1">Uncharacterized protein</fullName>
    </submittedName>
</protein>
<evidence type="ECO:0000313" key="2">
    <source>
        <dbReference type="Proteomes" id="UP000829517"/>
    </source>
</evidence>
<gene>
    <name evidence="1" type="ORF">JM658_05560</name>
</gene>
<dbReference type="EMBL" id="JAETXX010000002">
    <property type="protein sequence ID" value="MCF8714291.1"/>
    <property type="molecule type" value="Genomic_DNA"/>
</dbReference>
<evidence type="ECO:0000313" key="1">
    <source>
        <dbReference type="EMBL" id="MCF8714291.1"/>
    </source>
</evidence>
<sequence length="107" mass="12574">MIKYDYVSYTDSSKNFSLEFKKYKNQLLIHHTGYKKKELNRFINQRISMDNFDVYTFIEPEIDGMSPILFNSSYGILAIGNPLGPAAIFIERKQDFELSTEILDKLY</sequence>
<dbReference type="Proteomes" id="UP000829517">
    <property type="component" value="Unassembled WGS sequence"/>
</dbReference>
<organism evidence="1 2">
    <name type="scientific">Joostella atrarenae</name>
    <dbReference type="NCBI Taxonomy" id="679257"/>
    <lineage>
        <taxon>Bacteria</taxon>
        <taxon>Pseudomonadati</taxon>
        <taxon>Bacteroidota</taxon>
        <taxon>Flavobacteriia</taxon>
        <taxon>Flavobacteriales</taxon>
        <taxon>Flavobacteriaceae</taxon>
        <taxon>Joostella</taxon>
    </lineage>
</organism>
<comment type="caution">
    <text evidence="1">The sequence shown here is derived from an EMBL/GenBank/DDBJ whole genome shotgun (WGS) entry which is preliminary data.</text>
</comment>
<accession>A0ABS9J1J7</accession>
<proteinExistence type="predicted"/>
<name>A0ABS9J1J7_9FLAO</name>
<keyword evidence="2" id="KW-1185">Reference proteome</keyword>